<dbReference type="InterPro" id="IPR029052">
    <property type="entry name" value="Metallo-depent_PP-like"/>
</dbReference>
<protein>
    <submittedName>
        <fullName evidence="2">Metallophosphoesterase</fullName>
    </submittedName>
</protein>
<feature type="chain" id="PRO_5001533538" evidence="1">
    <location>
        <begin position="20"/>
        <end position="403"/>
    </location>
</feature>
<name>A0A024HP28_PSEKB</name>
<evidence type="ECO:0000313" key="2">
    <source>
        <dbReference type="EMBL" id="CDF86586.1"/>
    </source>
</evidence>
<reference evidence="2 3" key="1">
    <citation type="submission" date="2013-03" db="EMBL/GenBank/DDBJ databases">
        <authorList>
            <person name="Linke B."/>
        </authorList>
    </citation>
    <scope>NUCLEOTIDE SEQUENCE [LARGE SCALE GENOMIC DNA]</scope>
    <source>
        <strain evidence="2 3">B13</strain>
    </source>
</reference>
<dbReference type="PROSITE" id="PS51257">
    <property type="entry name" value="PROKAR_LIPOPROTEIN"/>
    <property type="match status" value="1"/>
</dbReference>
<dbReference type="RefSeq" id="WP_043255785.1">
    <property type="nucleotide sequence ID" value="NZ_HG322950.1"/>
</dbReference>
<dbReference type="EMBL" id="HG322950">
    <property type="protein sequence ID" value="CDF86586.1"/>
    <property type="molecule type" value="Genomic_DNA"/>
</dbReference>
<dbReference type="eggNOG" id="COG1409">
    <property type="taxonomic scope" value="Bacteria"/>
</dbReference>
<dbReference type="KEGG" id="pkc:PKB_5274"/>
<dbReference type="Gene3D" id="3.60.21.10">
    <property type="match status" value="1"/>
</dbReference>
<accession>A0A024HP28</accession>
<dbReference type="OrthoDB" id="9773411at2"/>
<keyword evidence="3" id="KW-1185">Reference proteome</keyword>
<reference evidence="2 3" key="2">
    <citation type="submission" date="2014-05" db="EMBL/GenBank/DDBJ databases">
        <title>Genome sequence of the 3-chlorobenzoate degrading bacterium Pseudomonas knackmussii B13 shows multiple evidence for horizontal gene transfer.</title>
        <authorList>
            <person name="Miyazaki R."/>
            <person name="Bertelli C."/>
            <person name="Falquet L."/>
            <person name="Robinson-Rechavi M."/>
            <person name="Gharib W."/>
            <person name="Roy S."/>
            <person name="Van der Meer J.R."/>
        </authorList>
    </citation>
    <scope>NUCLEOTIDE SEQUENCE [LARGE SCALE GENOMIC DNA]</scope>
    <source>
        <strain evidence="2 3">B13</strain>
    </source>
</reference>
<dbReference type="PANTHER" id="PTHR43143">
    <property type="entry name" value="METALLOPHOSPHOESTERASE, CALCINEURIN SUPERFAMILY"/>
    <property type="match status" value="1"/>
</dbReference>
<dbReference type="HOGENOM" id="CLU_753819_0_0_6"/>
<dbReference type="STRING" id="1301098.PKB_5274"/>
<dbReference type="PATRIC" id="fig|1301098.3.peg.5256"/>
<organism evidence="2 3">
    <name type="scientific">Pseudomonas knackmussii (strain DSM 6978 / CCUG 54928 / LMG 23759 / B13)</name>
    <dbReference type="NCBI Taxonomy" id="1301098"/>
    <lineage>
        <taxon>Bacteria</taxon>
        <taxon>Pseudomonadati</taxon>
        <taxon>Pseudomonadota</taxon>
        <taxon>Gammaproteobacteria</taxon>
        <taxon>Pseudomonadales</taxon>
        <taxon>Pseudomonadaceae</taxon>
        <taxon>Pseudomonas</taxon>
    </lineage>
</organism>
<dbReference type="InterPro" id="IPR051918">
    <property type="entry name" value="STPP_CPPED1"/>
</dbReference>
<sequence>MTRLLILAACLLSLCGCGASPGERRHIARDQAFFREHPLPPLALEPRPGHFVLAVLPDTQYYSENNHQARSLFRTTRRYDNLSYDPVMAFFAQTHWLAQNATALQIPLVVHLGDVVQNASSLTQWRVASSAMRLLEEGGVPYSIMTGARDIQGELPGDDHRSVRDHFDEFFGPQRATWQSTYAGSDPLGLSQYHRFRVGDQDFLLLALDCNPSDATLAWAQRVLDEHPNTPVILASHGITLPPNGEARLWDKLIRRNDQIFLTLSSQLNGSSHRRLSNDHGLSVDMLQFDYQMQYLGGNGLLRLLEFDLAGNRIEALTMSPWVLWKSRYLPAATRACSDASSLSDCDQLAPRPAEQKGWDNRYSIEVDFRQRFSAFAGYRQVAQDVPAEDGLLSQLRRSLNIE</sequence>
<proteinExistence type="predicted"/>
<feature type="signal peptide" evidence="1">
    <location>
        <begin position="1"/>
        <end position="19"/>
    </location>
</feature>
<keyword evidence="1" id="KW-0732">Signal</keyword>
<dbReference type="Proteomes" id="UP000025241">
    <property type="component" value="Chromosome I"/>
</dbReference>
<gene>
    <name evidence="2" type="ORF">PKB_5274</name>
</gene>
<evidence type="ECO:0000313" key="3">
    <source>
        <dbReference type="Proteomes" id="UP000025241"/>
    </source>
</evidence>
<dbReference type="PANTHER" id="PTHR43143:SF5">
    <property type="entry name" value="SECRETED PROTEIN"/>
    <property type="match status" value="1"/>
</dbReference>
<dbReference type="AlphaFoldDB" id="A0A024HP28"/>
<dbReference type="SUPFAM" id="SSF56300">
    <property type="entry name" value="Metallo-dependent phosphatases"/>
    <property type="match status" value="1"/>
</dbReference>
<evidence type="ECO:0000256" key="1">
    <source>
        <dbReference type="SAM" id="SignalP"/>
    </source>
</evidence>